<dbReference type="Gene3D" id="1.10.12.10">
    <property type="entry name" value="Lyase 2-enoyl-coa Hydratase, Chain A, domain 2"/>
    <property type="match status" value="1"/>
</dbReference>
<comment type="caution">
    <text evidence="3">The sequence shown here is derived from an EMBL/GenBank/DDBJ whole genome shotgun (WGS) entry which is preliminary data.</text>
</comment>
<dbReference type="InterPro" id="IPR014748">
    <property type="entry name" value="Enoyl-CoA_hydra_C"/>
</dbReference>
<dbReference type="InterPro" id="IPR029045">
    <property type="entry name" value="ClpP/crotonase-like_dom_sf"/>
</dbReference>
<dbReference type="Gene3D" id="3.90.226.10">
    <property type="entry name" value="2-enoyl-CoA Hydratase, Chain A, domain 1"/>
    <property type="match status" value="1"/>
</dbReference>
<dbReference type="PROSITE" id="PS00166">
    <property type="entry name" value="ENOYL_COA_HYDRATASE"/>
    <property type="match status" value="1"/>
</dbReference>
<dbReference type="AlphaFoldDB" id="A0A267MR30"/>
<evidence type="ECO:0008006" key="5">
    <source>
        <dbReference type="Google" id="ProtNLM"/>
    </source>
</evidence>
<dbReference type="Proteomes" id="UP000216024">
    <property type="component" value="Unassembled WGS sequence"/>
</dbReference>
<dbReference type="RefSeq" id="WP_095130819.1">
    <property type="nucleotide sequence ID" value="NZ_NIBG01000001.1"/>
</dbReference>
<organism evidence="3 4">
    <name type="scientific">Anaeromicrobium sediminis</name>
    <dbReference type="NCBI Taxonomy" id="1478221"/>
    <lineage>
        <taxon>Bacteria</taxon>
        <taxon>Bacillati</taxon>
        <taxon>Bacillota</taxon>
        <taxon>Clostridia</taxon>
        <taxon>Peptostreptococcales</taxon>
        <taxon>Thermotaleaceae</taxon>
        <taxon>Anaeromicrobium</taxon>
    </lineage>
</organism>
<reference evidence="3 4" key="1">
    <citation type="submission" date="2017-06" db="EMBL/GenBank/DDBJ databases">
        <title>Draft genome sequence of anaerobic fermentative bacterium Anaeromicrobium sediminis DY2726D isolated from West Pacific Ocean sediments.</title>
        <authorList>
            <person name="Zeng X."/>
        </authorList>
    </citation>
    <scope>NUCLEOTIDE SEQUENCE [LARGE SCALE GENOMIC DNA]</scope>
    <source>
        <strain evidence="3 4">DY2726D</strain>
    </source>
</reference>
<comment type="similarity">
    <text evidence="1 2">Belongs to the enoyl-CoA hydratase/isomerase family.</text>
</comment>
<dbReference type="GO" id="GO:0003824">
    <property type="term" value="F:catalytic activity"/>
    <property type="evidence" value="ECO:0007669"/>
    <property type="project" value="InterPro"/>
</dbReference>
<dbReference type="InterPro" id="IPR018376">
    <property type="entry name" value="Enoyl-CoA_hyd/isom_CS"/>
</dbReference>
<dbReference type="Pfam" id="PF00378">
    <property type="entry name" value="ECH_1"/>
    <property type="match status" value="1"/>
</dbReference>
<dbReference type="OrthoDB" id="9775794at2"/>
<name>A0A267MR30_9FIRM</name>
<accession>A0A267MR30</accession>
<evidence type="ECO:0000313" key="3">
    <source>
        <dbReference type="EMBL" id="PAB61190.1"/>
    </source>
</evidence>
<evidence type="ECO:0000256" key="1">
    <source>
        <dbReference type="ARBA" id="ARBA00005254"/>
    </source>
</evidence>
<evidence type="ECO:0000256" key="2">
    <source>
        <dbReference type="RuleBase" id="RU003707"/>
    </source>
</evidence>
<dbReference type="InterPro" id="IPR001753">
    <property type="entry name" value="Enoyl-CoA_hydra/iso"/>
</dbReference>
<dbReference type="EMBL" id="NIBG01000001">
    <property type="protein sequence ID" value="PAB61190.1"/>
    <property type="molecule type" value="Genomic_DNA"/>
</dbReference>
<dbReference type="PANTHER" id="PTHR43459">
    <property type="entry name" value="ENOYL-COA HYDRATASE"/>
    <property type="match status" value="1"/>
</dbReference>
<protein>
    <recommendedName>
        <fullName evidence="5">Enoyl-CoA hydratase</fullName>
    </recommendedName>
</protein>
<dbReference type="CDD" id="cd06558">
    <property type="entry name" value="crotonase-like"/>
    <property type="match status" value="1"/>
</dbReference>
<sequence>MEFKKIKYSQENGIASIILNSPKNLNALDEPMLDDLMVALDMCADDGTIKVVVISGEGKGFSAGGDIGKMLENLEGSEQRLAPLVRKVGMTALKIRNIRKPVIASVHGPVAGAGFNFALLCDFRIAAANSKFIQAFINIGLIPDMGGTFLLTRMLGAARATELIMTGRPVSADEALSLGLVNQVVPQENLEETTLKFAKKLNALPSIALGKMKVLINRAAFEGFENALDNETEYQVQCTNTEDFKEGVKAFVERRKPKFQGK</sequence>
<evidence type="ECO:0000313" key="4">
    <source>
        <dbReference type="Proteomes" id="UP000216024"/>
    </source>
</evidence>
<dbReference type="PANTHER" id="PTHR43459:SF1">
    <property type="entry name" value="EG:BACN32G11.4 PROTEIN"/>
    <property type="match status" value="1"/>
</dbReference>
<proteinExistence type="inferred from homology"/>
<gene>
    <name evidence="3" type="ORF">CCE28_01825</name>
</gene>
<keyword evidence="4" id="KW-1185">Reference proteome</keyword>
<dbReference type="SUPFAM" id="SSF52096">
    <property type="entry name" value="ClpP/crotonase"/>
    <property type="match status" value="1"/>
</dbReference>